<keyword evidence="5" id="KW-1185">Reference proteome</keyword>
<dbReference type="Pfam" id="PF12182">
    <property type="entry name" value="DUF3642"/>
    <property type="match status" value="1"/>
</dbReference>
<dbReference type="PROSITE" id="PS51257">
    <property type="entry name" value="PROKAR_LIPOPROTEIN"/>
    <property type="match status" value="1"/>
</dbReference>
<comment type="caution">
    <text evidence="4">The sequence shown here is derived from an EMBL/GenBank/DDBJ whole genome shotgun (WGS) entry which is preliminary data.</text>
</comment>
<dbReference type="Proteomes" id="UP000660801">
    <property type="component" value="Unassembled WGS sequence"/>
</dbReference>
<reference evidence="4" key="2">
    <citation type="submission" date="2020-09" db="EMBL/GenBank/DDBJ databases">
        <authorList>
            <person name="Sun Q."/>
            <person name="Zhou Y."/>
        </authorList>
    </citation>
    <scope>NUCLEOTIDE SEQUENCE</scope>
    <source>
        <strain evidence="4">CGMCC 1.15533</strain>
    </source>
</reference>
<dbReference type="InterPro" id="IPR027279">
    <property type="entry name" value="D_amino_pept/lipop_sf"/>
</dbReference>
<dbReference type="NCBIfam" id="NF040528">
    <property type="entry name" value="SP_0198_lipo"/>
    <property type="match status" value="1"/>
</dbReference>
<gene>
    <name evidence="4" type="ORF">GCM10011510_00240</name>
</gene>
<protein>
    <recommendedName>
        <fullName evidence="3">DUF3642 domain-containing protein</fullName>
    </recommendedName>
</protein>
<dbReference type="Gene3D" id="2.40.128.50">
    <property type="match status" value="1"/>
</dbReference>
<dbReference type="AlphaFoldDB" id="A0A917A296"/>
<keyword evidence="2" id="KW-0732">Signal</keyword>
<accession>A0A917A296</accession>
<feature type="signal peptide" evidence="2">
    <location>
        <begin position="1"/>
        <end position="35"/>
    </location>
</feature>
<evidence type="ECO:0000313" key="5">
    <source>
        <dbReference type="Proteomes" id="UP000660801"/>
    </source>
</evidence>
<organism evidence="4 5">
    <name type="scientific">Streptococcus himalayensis</name>
    <dbReference type="NCBI Taxonomy" id="1888195"/>
    <lineage>
        <taxon>Bacteria</taxon>
        <taxon>Bacillati</taxon>
        <taxon>Bacillota</taxon>
        <taxon>Bacilli</taxon>
        <taxon>Lactobacillales</taxon>
        <taxon>Streptococcaceae</taxon>
        <taxon>Streptococcus</taxon>
    </lineage>
</organism>
<name>A0A917A296_9STRE</name>
<sequence>MCSRKDITMKLTKRTFAILASLAGVLLLAACSNQAAPAAPANQANSSMTATSSSAMSTTESSAASSSSQAAPQTTELGGTYKGMDEGDDITLVITGNTGTWTQVEPDGEQEIKQVSIDATNQRIVIGDDVERYLVNGNQLTIEDLDQDYERDTVVLTKQ</sequence>
<proteinExistence type="predicted"/>
<feature type="compositionally biased region" description="Low complexity" evidence="1">
    <location>
        <begin position="38"/>
        <end position="76"/>
    </location>
</feature>
<dbReference type="EMBL" id="BMJN01000001">
    <property type="protein sequence ID" value="GGE23128.1"/>
    <property type="molecule type" value="Genomic_DNA"/>
</dbReference>
<feature type="region of interest" description="Disordered" evidence="1">
    <location>
        <begin position="38"/>
        <end position="84"/>
    </location>
</feature>
<evidence type="ECO:0000256" key="1">
    <source>
        <dbReference type="SAM" id="MobiDB-lite"/>
    </source>
</evidence>
<evidence type="ECO:0000256" key="2">
    <source>
        <dbReference type="SAM" id="SignalP"/>
    </source>
</evidence>
<reference evidence="4" key="1">
    <citation type="journal article" date="2014" name="Int. J. Syst. Evol. Microbiol.">
        <title>Complete genome sequence of Corynebacterium casei LMG S-19264T (=DSM 44701T), isolated from a smear-ripened cheese.</title>
        <authorList>
            <consortium name="US DOE Joint Genome Institute (JGI-PGF)"/>
            <person name="Walter F."/>
            <person name="Albersmeier A."/>
            <person name="Kalinowski J."/>
            <person name="Ruckert C."/>
        </authorList>
    </citation>
    <scope>NUCLEOTIDE SEQUENCE</scope>
    <source>
        <strain evidence="4">CGMCC 1.15533</strain>
    </source>
</reference>
<evidence type="ECO:0000313" key="4">
    <source>
        <dbReference type="EMBL" id="GGE23128.1"/>
    </source>
</evidence>
<evidence type="ECO:0000259" key="3">
    <source>
        <dbReference type="Pfam" id="PF12182"/>
    </source>
</evidence>
<dbReference type="InterPro" id="IPR020961">
    <property type="entry name" value="DUF3642_lipo"/>
</dbReference>
<feature type="domain" description="DUF3642" evidence="3">
    <location>
        <begin position="75"/>
        <end position="158"/>
    </location>
</feature>
<feature type="chain" id="PRO_5039686184" description="DUF3642 domain-containing protein" evidence="2">
    <location>
        <begin position="36"/>
        <end position="159"/>
    </location>
</feature>